<comment type="caution">
    <text evidence="5">The sequence shown here is derived from an EMBL/GenBank/DDBJ whole genome shotgun (WGS) entry which is preliminary data.</text>
</comment>
<dbReference type="Proteomes" id="UP000265801">
    <property type="component" value="Unassembled WGS sequence"/>
</dbReference>
<dbReference type="Gene3D" id="3.90.79.10">
    <property type="entry name" value="Nucleoside Triphosphate Pyrophosphohydrolase"/>
    <property type="match status" value="1"/>
</dbReference>
<keyword evidence="6" id="KW-1185">Reference proteome</keyword>
<organism evidence="5 6">
    <name type="scientific">Bacillus salacetis</name>
    <dbReference type="NCBI Taxonomy" id="2315464"/>
    <lineage>
        <taxon>Bacteria</taxon>
        <taxon>Bacillati</taxon>
        <taxon>Bacillota</taxon>
        <taxon>Bacilli</taxon>
        <taxon>Bacillales</taxon>
        <taxon>Bacillaceae</taxon>
        <taxon>Bacillus</taxon>
    </lineage>
</organism>
<sequence>MSAINKTVVAVKGMVVNDEGKVLIVQRSLEDAVGAGSWEFPGGKIDFGEDLEAALYREIKEETNLESAVERILFAVSFKTDPNRQVVLLTYLCRTKSASVSLSEEHMDYHWVEAEQLRAFLPDEIIAEMEAHKVFLLDELKLEEREALS</sequence>
<protein>
    <submittedName>
        <fullName evidence="5">NUDIX domain-containing protein</fullName>
    </submittedName>
</protein>
<reference evidence="5 6" key="1">
    <citation type="submission" date="2018-09" db="EMBL/GenBank/DDBJ databases">
        <title>Bacillus saliacetes sp. nov., isolated from Thai shrimp paste (Ka-pi).</title>
        <authorList>
            <person name="Daroonpunt R."/>
            <person name="Tanasupawat S."/>
            <person name="Yiamsombut S."/>
        </authorList>
    </citation>
    <scope>NUCLEOTIDE SEQUENCE [LARGE SCALE GENOMIC DNA]</scope>
    <source>
        <strain evidence="5 6">SKP7-4</strain>
    </source>
</reference>
<dbReference type="InterPro" id="IPR000086">
    <property type="entry name" value="NUDIX_hydrolase_dom"/>
</dbReference>
<dbReference type="PROSITE" id="PS00893">
    <property type="entry name" value="NUDIX_BOX"/>
    <property type="match status" value="1"/>
</dbReference>
<dbReference type="CDD" id="cd04699">
    <property type="entry name" value="NUDIX_MutT_Nudt1"/>
    <property type="match status" value="1"/>
</dbReference>
<dbReference type="Pfam" id="PF00293">
    <property type="entry name" value="NUDIX"/>
    <property type="match status" value="1"/>
</dbReference>
<dbReference type="OrthoDB" id="9787476at2"/>
<dbReference type="GO" id="GO:0016787">
    <property type="term" value="F:hydrolase activity"/>
    <property type="evidence" value="ECO:0007669"/>
    <property type="project" value="UniProtKB-KW"/>
</dbReference>
<gene>
    <name evidence="5" type="ORF">D3H55_08710</name>
</gene>
<evidence type="ECO:0000256" key="1">
    <source>
        <dbReference type="ARBA" id="ARBA00005582"/>
    </source>
</evidence>
<proteinExistence type="inferred from homology"/>
<feature type="domain" description="Nudix hydrolase" evidence="4">
    <location>
        <begin position="6"/>
        <end position="134"/>
    </location>
</feature>
<dbReference type="InterPro" id="IPR020084">
    <property type="entry name" value="NUDIX_hydrolase_CS"/>
</dbReference>
<dbReference type="InterPro" id="IPR015797">
    <property type="entry name" value="NUDIX_hydrolase-like_dom_sf"/>
</dbReference>
<dbReference type="PRINTS" id="PR00502">
    <property type="entry name" value="NUDIXFAMILY"/>
</dbReference>
<dbReference type="SUPFAM" id="SSF55811">
    <property type="entry name" value="Nudix"/>
    <property type="match status" value="1"/>
</dbReference>
<comment type="similarity">
    <text evidence="1 3">Belongs to the Nudix hydrolase family.</text>
</comment>
<dbReference type="EMBL" id="QXIR01000009">
    <property type="protein sequence ID" value="RIW35117.1"/>
    <property type="molecule type" value="Genomic_DNA"/>
</dbReference>
<dbReference type="RefSeq" id="WP_119546519.1">
    <property type="nucleotide sequence ID" value="NZ_QXIR01000009.1"/>
</dbReference>
<dbReference type="AlphaFoldDB" id="A0A3A1R6J9"/>
<dbReference type="InterPro" id="IPR020476">
    <property type="entry name" value="Nudix_hydrolase"/>
</dbReference>
<evidence type="ECO:0000313" key="5">
    <source>
        <dbReference type="EMBL" id="RIW35117.1"/>
    </source>
</evidence>
<evidence type="ECO:0000313" key="6">
    <source>
        <dbReference type="Proteomes" id="UP000265801"/>
    </source>
</evidence>
<dbReference type="PROSITE" id="PS51462">
    <property type="entry name" value="NUDIX"/>
    <property type="match status" value="1"/>
</dbReference>
<name>A0A3A1R6J9_9BACI</name>
<accession>A0A3A1R6J9</accession>
<evidence type="ECO:0000259" key="4">
    <source>
        <dbReference type="PROSITE" id="PS51462"/>
    </source>
</evidence>
<evidence type="ECO:0000256" key="2">
    <source>
        <dbReference type="ARBA" id="ARBA00022801"/>
    </source>
</evidence>
<evidence type="ECO:0000256" key="3">
    <source>
        <dbReference type="RuleBase" id="RU003476"/>
    </source>
</evidence>
<dbReference type="PANTHER" id="PTHR43736:SF1">
    <property type="entry name" value="DIHYDRONEOPTERIN TRIPHOSPHATE DIPHOSPHATASE"/>
    <property type="match status" value="1"/>
</dbReference>
<keyword evidence="2 3" id="KW-0378">Hydrolase</keyword>
<dbReference type="PANTHER" id="PTHR43736">
    <property type="entry name" value="ADP-RIBOSE PYROPHOSPHATASE"/>
    <property type="match status" value="1"/>
</dbReference>